<evidence type="ECO:0000256" key="3">
    <source>
        <dbReference type="ARBA" id="ARBA00022691"/>
    </source>
</evidence>
<dbReference type="PANTHER" id="PTHR21008:SF1">
    <property type="entry name" value="25S RRNA (ADENINE(2142)-N(1))-METHYLTRANSFERASE"/>
    <property type="match status" value="1"/>
</dbReference>
<sequence length="191" mass="21635">MGKLKKKQPITKVSKQEGPGFKHSRAETAKLIRRYHLLNKQLAQCKSDKSSKTQITREKEKAIIKEMEMLGGLDWYQKASQLGQSKSRGGDSSKWLIQTLRSTLCADELKEAAKPIRILEVGAVAPDNYKQHERWIKVEPIDLNPQHESIRKQDFLTMAPPATEDSKFDIVSLSLVVNFVGDPEDRGTFCV</sequence>
<evidence type="ECO:0000313" key="5">
    <source>
        <dbReference type="EMBL" id="SAL94844.1"/>
    </source>
</evidence>
<feature type="region of interest" description="Disordered" evidence="4">
    <location>
        <begin position="1"/>
        <end position="25"/>
    </location>
</feature>
<proteinExistence type="predicted"/>
<organism evidence="5">
    <name type="scientific">Absidia glauca</name>
    <name type="common">Pin mould</name>
    <dbReference type="NCBI Taxonomy" id="4829"/>
    <lineage>
        <taxon>Eukaryota</taxon>
        <taxon>Fungi</taxon>
        <taxon>Fungi incertae sedis</taxon>
        <taxon>Mucoromycota</taxon>
        <taxon>Mucoromycotina</taxon>
        <taxon>Mucoromycetes</taxon>
        <taxon>Mucorales</taxon>
        <taxon>Cunninghamellaceae</taxon>
        <taxon>Absidia</taxon>
    </lineage>
</organism>
<protein>
    <recommendedName>
        <fullName evidence="7">25S rRNA adenine-N(1) methyltransferase</fullName>
    </recommendedName>
</protein>
<keyword evidence="2" id="KW-0808">Transferase</keyword>
<dbReference type="OrthoDB" id="5954793at2759"/>
<evidence type="ECO:0000256" key="2">
    <source>
        <dbReference type="ARBA" id="ARBA00022679"/>
    </source>
</evidence>
<dbReference type="AlphaFoldDB" id="A0A163IQM5"/>
<keyword evidence="3" id="KW-0949">S-adenosyl-L-methionine</keyword>
<evidence type="ECO:0000313" key="6">
    <source>
        <dbReference type="Proteomes" id="UP000078561"/>
    </source>
</evidence>
<dbReference type="FunCoup" id="A0A163IQM5">
    <property type="interactions" value="70"/>
</dbReference>
<dbReference type="GO" id="GO:0005730">
    <property type="term" value="C:nucleolus"/>
    <property type="evidence" value="ECO:0007669"/>
    <property type="project" value="TreeGrafter"/>
</dbReference>
<dbReference type="Pfam" id="PF11968">
    <property type="entry name" value="Bmt2"/>
    <property type="match status" value="1"/>
</dbReference>
<dbReference type="Proteomes" id="UP000078561">
    <property type="component" value="Unassembled WGS sequence"/>
</dbReference>
<dbReference type="GO" id="GO:0016433">
    <property type="term" value="F:rRNA (adenine) methyltransferase activity"/>
    <property type="evidence" value="ECO:0007669"/>
    <property type="project" value="TreeGrafter"/>
</dbReference>
<gene>
    <name evidence="5" type="primary">ABSGL_00136.1 scaffold 320</name>
</gene>
<name>A0A163IQM5_ABSGL</name>
<reference evidence="5" key="1">
    <citation type="submission" date="2016-04" db="EMBL/GenBank/DDBJ databases">
        <authorList>
            <person name="Evans L.H."/>
            <person name="Alamgir A."/>
            <person name="Owens N."/>
            <person name="Weber N.D."/>
            <person name="Virtaneva K."/>
            <person name="Barbian K."/>
            <person name="Babar A."/>
            <person name="Rosenke K."/>
        </authorList>
    </citation>
    <scope>NUCLEOTIDE SEQUENCE [LARGE SCALE GENOMIC DNA]</scope>
    <source>
        <strain evidence="5">CBS 101.48</strain>
    </source>
</reference>
<evidence type="ECO:0000256" key="1">
    <source>
        <dbReference type="ARBA" id="ARBA00022603"/>
    </source>
</evidence>
<keyword evidence="1" id="KW-0489">Methyltransferase</keyword>
<dbReference type="PANTHER" id="PTHR21008">
    <property type="entry name" value="S-ADENOSYLMETHIONINE SENSOR UPSTREAM OF MTORC1-RELATED"/>
    <property type="match status" value="1"/>
</dbReference>
<dbReference type="InterPro" id="IPR021867">
    <property type="entry name" value="Bmt2/SAMTOR"/>
</dbReference>
<dbReference type="STRING" id="4829.A0A163IQM5"/>
<keyword evidence="6" id="KW-1185">Reference proteome</keyword>
<accession>A0A163IQM5</accession>
<dbReference type="OMA" id="CESWIAC"/>
<evidence type="ECO:0008006" key="7">
    <source>
        <dbReference type="Google" id="ProtNLM"/>
    </source>
</evidence>
<evidence type="ECO:0000256" key="4">
    <source>
        <dbReference type="SAM" id="MobiDB-lite"/>
    </source>
</evidence>
<dbReference type="EMBL" id="LT550023">
    <property type="protein sequence ID" value="SAL94844.1"/>
    <property type="molecule type" value="Genomic_DNA"/>
</dbReference>
<dbReference type="InParanoid" id="A0A163IQM5"/>